<name>A0ABV9EZ02_9SPHN</name>
<keyword evidence="3" id="KW-1185">Reference proteome</keyword>
<evidence type="ECO:0008006" key="4">
    <source>
        <dbReference type="Google" id="ProtNLM"/>
    </source>
</evidence>
<accession>A0ABV9EZ02</accession>
<gene>
    <name evidence="2" type="ORF">ACFO3E_10345</name>
</gene>
<dbReference type="Proteomes" id="UP001595957">
    <property type="component" value="Unassembled WGS sequence"/>
</dbReference>
<keyword evidence="1" id="KW-0812">Transmembrane</keyword>
<dbReference type="InterPro" id="IPR036259">
    <property type="entry name" value="MFS_trans_sf"/>
</dbReference>
<keyword evidence="1" id="KW-1133">Transmembrane helix</keyword>
<comment type="caution">
    <text evidence="2">The sequence shown here is derived from an EMBL/GenBank/DDBJ whole genome shotgun (WGS) entry which is preliminary data.</text>
</comment>
<evidence type="ECO:0000256" key="1">
    <source>
        <dbReference type="SAM" id="Phobius"/>
    </source>
</evidence>
<evidence type="ECO:0000313" key="3">
    <source>
        <dbReference type="Proteomes" id="UP001595957"/>
    </source>
</evidence>
<proteinExistence type="predicted"/>
<evidence type="ECO:0000313" key="2">
    <source>
        <dbReference type="EMBL" id="MFC4594582.1"/>
    </source>
</evidence>
<reference evidence="3" key="1">
    <citation type="journal article" date="2019" name="Int. J. Syst. Evol. Microbiol.">
        <title>The Global Catalogue of Microorganisms (GCM) 10K type strain sequencing project: providing services to taxonomists for standard genome sequencing and annotation.</title>
        <authorList>
            <consortium name="The Broad Institute Genomics Platform"/>
            <consortium name="The Broad Institute Genome Sequencing Center for Infectious Disease"/>
            <person name="Wu L."/>
            <person name="Ma J."/>
        </authorList>
    </citation>
    <scope>NUCLEOTIDE SEQUENCE [LARGE SCALE GENOMIC DNA]</scope>
    <source>
        <strain evidence="3">NBRC 103632</strain>
    </source>
</reference>
<dbReference type="EMBL" id="JBHSFZ010000020">
    <property type="protein sequence ID" value="MFC4594582.1"/>
    <property type="molecule type" value="Genomic_DNA"/>
</dbReference>
<feature type="transmembrane region" description="Helical" evidence="1">
    <location>
        <begin position="53"/>
        <end position="72"/>
    </location>
</feature>
<sequence>MTALMPDHARAGSERMPASRALVAAVVALFFLWGGLRAIIPLLTGAIADATSLAMALAIPASCYLLIAIYGWSARNPA</sequence>
<keyword evidence="1" id="KW-0472">Membrane</keyword>
<protein>
    <recommendedName>
        <fullName evidence="4">MFS transporter</fullName>
    </recommendedName>
</protein>
<dbReference type="RefSeq" id="WP_380804471.1">
    <property type="nucleotide sequence ID" value="NZ_JBHSFZ010000020.1"/>
</dbReference>
<dbReference type="Gene3D" id="1.20.1250.20">
    <property type="entry name" value="MFS general substrate transporter like domains"/>
    <property type="match status" value="1"/>
</dbReference>
<organism evidence="2 3">
    <name type="scientific">Sphingobium tyrosinilyticum</name>
    <dbReference type="NCBI Taxonomy" id="2715436"/>
    <lineage>
        <taxon>Bacteria</taxon>
        <taxon>Pseudomonadati</taxon>
        <taxon>Pseudomonadota</taxon>
        <taxon>Alphaproteobacteria</taxon>
        <taxon>Sphingomonadales</taxon>
        <taxon>Sphingomonadaceae</taxon>
        <taxon>Sphingobium</taxon>
    </lineage>
</organism>